<keyword evidence="4 5" id="KW-0472">Membrane</keyword>
<keyword evidence="2 5" id="KW-0812">Transmembrane</keyword>
<evidence type="ECO:0000256" key="5">
    <source>
        <dbReference type="SAM" id="Phobius"/>
    </source>
</evidence>
<dbReference type="Proteomes" id="UP000028488">
    <property type="component" value="Chromosome"/>
</dbReference>
<evidence type="ECO:0000259" key="6">
    <source>
        <dbReference type="Pfam" id="PF02656"/>
    </source>
</evidence>
<evidence type="ECO:0000313" key="8">
    <source>
        <dbReference type="Proteomes" id="UP000028488"/>
    </source>
</evidence>
<proteinExistence type="predicted"/>
<evidence type="ECO:0000256" key="1">
    <source>
        <dbReference type="ARBA" id="ARBA00004127"/>
    </source>
</evidence>
<evidence type="ECO:0000256" key="3">
    <source>
        <dbReference type="ARBA" id="ARBA00022989"/>
    </source>
</evidence>
<protein>
    <submittedName>
        <fullName evidence="7">Membrane protein</fullName>
    </submittedName>
</protein>
<reference evidence="7 8" key="1">
    <citation type="submission" date="2014-07" db="EMBL/GenBank/DDBJ databases">
        <title>Genome Sequence of Rhodococcus opacus Strain R7, a Biodegrader of Mono- and Polycyclic Aromatic Hydrocarbons.</title>
        <authorList>
            <person name="Di Gennaro P."/>
            <person name="Zampolli J."/>
            <person name="Presti I."/>
            <person name="Cappelletti M."/>
            <person name="D'Ursi P."/>
            <person name="Orro A."/>
            <person name="Mezzelani A."/>
            <person name="Milanesi L."/>
        </authorList>
    </citation>
    <scope>NUCLEOTIDE SEQUENCE [LARGE SCALE GENOMIC DNA]</scope>
    <source>
        <strain evidence="7 8">R7</strain>
    </source>
</reference>
<evidence type="ECO:0000256" key="4">
    <source>
        <dbReference type="ARBA" id="ARBA00023136"/>
    </source>
</evidence>
<evidence type="ECO:0000256" key="2">
    <source>
        <dbReference type="ARBA" id="ARBA00022692"/>
    </source>
</evidence>
<sequence>MGAPEPTDTGLQPERTSLSFVRTSVSILGLVVACLRWLPPGNATALVGPAIVGTLVAGVTVHEHRSRTLRMARFAAESATPAIGAGALLAVSVVLLSLSGLWILVY</sequence>
<dbReference type="AlphaFoldDB" id="A0A076EAW3"/>
<dbReference type="EMBL" id="CP008947">
    <property type="protein sequence ID" value="AII03440.1"/>
    <property type="molecule type" value="Genomic_DNA"/>
</dbReference>
<feature type="domain" description="DUF202" evidence="6">
    <location>
        <begin position="8"/>
        <end position="64"/>
    </location>
</feature>
<feature type="transmembrane region" description="Helical" evidence="5">
    <location>
        <begin position="44"/>
        <end position="61"/>
    </location>
</feature>
<dbReference type="GO" id="GO:0012505">
    <property type="term" value="C:endomembrane system"/>
    <property type="evidence" value="ECO:0007669"/>
    <property type="project" value="UniProtKB-SubCell"/>
</dbReference>
<organism evidence="7 8">
    <name type="scientific">Rhodococcus opacus</name>
    <name type="common">Nocardia opaca</name>
    <dbReference type="NCBI Taxonomy" id="37919"/>
    <lineage>
        <taxon>Bacteria</taxon>
        <taxon>Bacillati</taxon>
        <taxon>Actinomycetota</taxon>
        <taxon>Actinomycetes</taxon>
        <taxon>Mycobacteriales</taxon>
        <taxon>Nocardiaceae</taxon>
        <taxon>Rhodococcus</taxon>
    </lineage>
</organism>
<keyword evidence="3 5" id="KW-1133">Transmembrane helix</keyword>
<accession>A0A076EAW3</accession>
<gene>
    <name evidence="7" type="ORF">EP51_01900</name>
</gene>
<dbReference type="eggNOG" id="ENOG5031G6V">
    <property type="taxonomic scope" value="Bacteria"/>
</dbReference>
<dbReference type="Pfam" id="PF02656">
    <property type="entry name" value="DUF202"/>
    <property type="match status" value="1"/>
</dbReference>
<dbReference type="RefSeq" id="WP_128638409.1">
    <property type="nucleotide sequence ID" value="NZ_CP008947.1"/>
</dbReference>
<comment type="subcellular location">
    <subcellularLocation>
        <location evidence="1">Endomembrane system</location>
        <topology evidence="1">Multi-pass membrane protein</topology>
    </subcellularLocation>
</comment>
<dbReference type="InterPro" id="IPR003807">
    <property type="entry name" value="DUF202"/>
</dbReference>
<feature type="transmembrane region" description="Helical" evidence="5">
    <location>
        <begin position="20"/>
        <end position="38"/>
    </location>
</feature>
<feature type="transmembrane region" description="Helical" evidence="5">
    <location>
        <begin position="82"/>
        <end position="105"/>
    </location>
</feature>
<name>A0A076EAW3_RHOOP</name>
<evidence type="ECO:0000313" key="7">
    <source>
        <dbReference type="EMBL" id="AII03440.1"/>
    </source>
</evidence>